<feature type="non-terminal residue" evidence="2">
    <location>
        <position position="170"/>
    </location>
</feature>
<dbReference type="GO" id="GO:0000271">
    <property type="term" value="P:polysaccharide biosynthetic process"/>
    <property type="evidence" value="ECO:0007669"/>
    <property type="project" value="TreeGrafter"/>
</dbReference>
<evidence type="ECO:0008006" key="3">
    <source>
        <dbReference type="Google" id="ProtNLM"/>
    </source>
</evidence>
<sequence>MDIPLVDLEAQYDTIKDEIDNALRSVIGNGQFILGPEVETFESEIAAYCQTKFAIGVASGTDALQLALLACGIKPGDEVITTPFTFIATTEAIAQCGAIPVFVDIDPKTYNIDPQKLQEFLEKRPITSHQSRVTAILPVHLYGQPADMDTILELGVKHNLKVIEDCAQAL</sequence>
<dbReference type="Gene3D" id="3.40.640.10">
    <property type="entry name" value="Type I PLP-dependent aspartate aminotransferase-like (Major domain)"/>
    <property type="match status" value="1"/>
</dbReference>
<dbReference type="GO" id="GO:0030170">
    <property type="term" value="F:pyridoxal phosphate binding"/>
    <property type="evidence" value="ECO:0007669"/>
    <property type="project" value="TreeGrafter"/>
</dbReference>
<dbReference type="SUPFAM" id="SSF53383">
    <property type="entry name" value="PLP-dependent transferases"/>
    <property type="match status" value="1"/>
</dbReference>
<protein>
    <recommendedName>
        <fullName evidence="3">Transcriptional regulator</fullName>
    </recommendedName>
</protein>
<dbReference type="AlphaFoldDB" id="X0TGV2"/>
<dbReference type="PANTHER" id="PTHR30244">
    <property type="entry name" value="TRANSAMINASE"/>
    <property type="match status" value="1"/>
</dbReference>
<dbReference type="EMBL" id="BARS01017641">
    <property type="protein sequence ID" value="GAF86496.1"/>
    <property type="molecule type" value="Genomic_DNA"/>
</dbReference>
<dbReference type="InterPro" id="IPR015424">
    <property type="entry name" value="PyrdxlP-dep_Trfase"/>
</dbReference>
<proteinExistence type="predicted"/>
<name>X0TGV2_9ZZZZ</name>
<dbReference type="Pfam" id="PF01041">
    <property type="entry name" value="DegT_DnrJ_EryC1"/>
    <property type="match status" value="1"/>
</dbReference>
<organism evidence="2">
    <name type="scientific">marine sediment metagenome</name>
    <dbReference type="NCBI Taxonomy" id="412755"/>
    <lineage>
        <taxon>unclassified sequences</taxon>
        <taxon>metagenomes</taxon>
        <taxon>ecological metagenomes</taxon>
    </lineage>
</organism>
<evidence type="ECO:0000313" key="2">
    <source>
        <dbReference type="EMBL" id="GAF86496.1"/>
    </source>
</evidence>
<reference evidence="2" key="1">
    <citation type="journal article" date="2014" name="Front. Microbiol.">
        <title>High frequency of phylogenetically diverse reductive dehalogenase-homologous genes in deep subseafloor sedimentary metagenomes.</title>
        <authorList>
            <person name="Kawai M."/>
            <person name="Futagami T."/>
            <person name="Toyoda A."/>
            <person name="Takaki Y."/>
            <person name="Nishi S."/>
            <person name="Hori S."/>
            <person name="Arai W."/>
            <person name="Tsubouchi T."/>
            <person name="Morono Y."/>
            <person name="Uchiyama I."/>
            <person name="Ito T."/>
            <person name="Fujiyama A."/>
            <person name="Inagaki F."/>
            <person name="Takami H."/>
        </authorList>
    </citation>
    <scope>NUCLEOTIDE SEQUENCE</scope>
    <source>
        <strain evidence="2">Expedition CK06-06</strain>
    </source>
</reference>
<accession>X0TGV2</accession>
<gene>
    <name evidence="2" type="ORF">S01H1_28830</name>
</gene>
<keyword evidence="1" id="KW-0663">Pyridoxal phosphate</keyword>
<evidence type="ECO:0000256" key="1">
    <source>
        <dbReference type="ARBA" id="ARBA00022898"/>
    </source>
</evidence>
<dbReference type="InterPro" id="IPR015421">
    <property type="entry name" value="PyrdxlP-dep_Trfase_major"/>
</dbReference>
<dbReference type="GO" id="GO:0008483">
    <property type="term" value="F:transaminase activity"/>
    <property type="evidence" value="ECO:0007669"/>
    <property type="project" value="TreeGrafter"/>
</dbReference>
<comment type="caution">
    <text evidence="2">The sequence shown here is derived from an EMBL/GenBank/DDBJ whole genome shotgun (WGS) entry which is preliminary data.</text>
</comment>
<dbReference type="InterPro" id="IPR000653">
    <property type="entry name" value="DegT/StrS_aminotransferase"/>
</dbReference>
<dbReference type="PANTHER" id="PTHR30244:SF36">
    <property type="entry name" value="3-OXO-GLUCOSE-6-PHOSPHATE:GLUTAMATE AMINOTRANSFERASE"/>
    <property type="match status" value="1"/>
</dbReference>